<evidence type="ECO:0000313" key="3">
    <source>
        <dbReference type="Proteomes" id="UP000604825"/>
    </source>
</evidence>
<organism evidence="2 3">
    <name type="scientific">Miscanthus lutarioriparius</name>
    <dbReference type="NCBI Taxonomy" id="422564"/>
    <lineage>
        <taxon>Eukaryota</taxon>
        <taxon>Viridiplantae</taxon>
        <taxon>Streptophyta</taxon>
        <taxon>Embryophyta</taxon>
        <taxon>Tracheophyta</taxon>
        <taxon>Spermatophyta</taxon>
        <taxon>Magnoliopsida</taxon>
        <taxon>Liliopsida</taxon>
        <taxon>Poales</taxon>
        <taxon>Poaceae</taxon>
        <taxon>PACMAD clade</taxon>
        <taxon>Panicoideae</taxon>
        <taxon>Andropogonodae</taxon>
        <taxon>Andropogoneae</taxon>
        <taxon>Saccharinae</taxon>
        <taxon>Miscanthus</taxon>
    </lineage>
</organism>
<gene>
    <name evidence="2" type="ORF">NCGR_LOCUS28456</name>
</gene>
<reference evidence="2" key="1">
    <citation type="submission" date="2020-10" db="EMBL/GenBank/DDBJ databases">
        <authorList>
            <person name="Han B."/>
            <person name="Lu T."/>
            <person name="Zhao Q."/>
            <person name="Huang X."/>
            <person name="Zhao Y."/>
        </authorList>
    </citation>
    <scope>NUCLEOTIDE SEQUENCE</scope>
</reference>
<accession>A0A811PJX1</accession>
<dbReference type="EMBL" id="CAJGYO010000007">
    <property type="protein sequence ID" value="CAD6243215.1"/>
    <property type="molecule type" value="Genomic_DNA"/>
</dbReference>
<evidence type="ECO:0000313" key="2">
    <source>
        <dbReference type="EMBL" id="CAD6243215.1"/>
    </source>
</evidence>
<feature type="compositionally biased region" description="Low complexity" evidence="1">
    <location>
        <begin position="88"/>
        <end position="106"/>
    </location>
</feature>
<protein>
    <submittedName>
        <fullName evidence="2">Uncharacterized protein</fullName>
    </submittedName>
</protein>
<keyword evidence="3" id="KW-1185">Reference proteome</keyword>
<feature type="region of interest" description="Disordered" evidence="1">
    <location>
        <begin position="77"/>
        <end position="116"/>
    </location>
</feature>
<comment type="caution">
    <text evidence="2">The sequence shown here is derived from an EMBL/GenBank/DDBJ whole genome shotgun (WGS) entry which is preliminary data.</text>
</comment>
<evidence type="ECO:0000256" key="1">
    <source>
        <dbReference type="SAM" id="MobiDB-lite"/>
    </source>
</evidence>
<dbReference type="Proteomes" id="UP000604825">
    <property type="component" value="Unassembled WGS sequence"/>
</dbReference>
<proteinExistence type="predicted"/>
<feature type="compositionally biased region" description="Basic residues" evidence="1">
    <location>
        <begin position="107"/>
        <end position="116"/>
    </location>
</feature>
<sequence>MAMSTRFATCSARSLPQGVLVQEPPEHRPELAGLLDVAGVGKTARPRWGWLIDSPYADGGLIDFKKTDRGRGRGFQLLRRRGGHEQQRATTPRAAGPARTRPYGGTARRRRRQRCC</sequence>
<dbReference type="AlphaFoldDB" id="A0A811PJX1"/>
<name>A0A811PJX1_9POAL</name>